<dbReference type="PANTHER" id="PTHR30096:SF0">
    <property type="entry name" value="4,5-DOPA DIOXYGENASE EXTRADIOL-LIKE PROTEIN"/>
    <property type="match status" value="1"/>
</dbReference>
<keyword evidence="4" id="KW-0862">Zinc</keyword>
<evidence type="ECO:0000313" key="7">
    <source>
        <dbReference type="EMBL" id="REG81601.1"/>
    </source>
</evidence>
<evidence type="ECO:0000256" key="5">
    <source>
        <dbReference type="ARBA" id="ARBA00023002"/>
    </source>
</evidence>
<comment type="caution">
    <text evidence="7">The sequence shown here is derived from an EMBL/GenBank/DDBJ whole genome shotgun (WGS) entry which is preliminary data.</text>
</comment>
<dbReference type="RefSeq" id="WP_115898738.1">
    <property type="nucleotide sequence ID" value="NZ_QUNG01000013.1"/>
</dbReference>
<comment type="similarity">
    <text evidence="2">Belongs to the DODA-type extradiol aromatic ring-opening dioxygenase family.</text>
</comment>
<sequence length="260" mass="29060">MNRQPTLFISHGSPMMAAEISSTSIFLSQLGKELSRPKAIIVFSAHFDMAADIVITSGEQPETIHDFYGFPKSFYEIQYNAPGDPALAKKIAQLFENSGLHPVLDENQGWDHGVWIPLRLMYPNADVPIVQISINSGLGASRNHLYGKLISSLKDDNILIIGSGGISHNLKELFSRTPTKNRVEMVSSFTDWVHDKLIHKDLDALLNYQQEAPYASFNHPSQEHFLPLISALGSSDLLTVERLHKDVERDILSLDSYLFS</sequence>
<dbReference type="Gene3D" id="3.40.830.10">
    <property type="entry name" value="LigB-like"/>
    <property type="match status" value="1"/>
</dbReference>
<keyword evidence="3" id="KW-0479">Metal-binding</keyword>
<reference evidence="7 8" key="1">
    <citation type="submission" date="2018-08" db="EMBL/GenBank/DDBJ databases">
        <title>Genomic Encyclopedia of Type Strains, Phase III (KMG-III): the genomes of soil and plant-associated and newly described type strains.</title>
        <authorList>
            <person name="Whitman W."/>
        </authorList>
    </citation>
    <scope>NUCLEOTIDE SEQUENCE [LARGE SCALE GENOMIC DNA]</scope>
    <source>
        <strain evidence="7 8">CECT 7375</strain>
    </source>
</reference>
<name>A0A3E0DG05_9GAMM</name>
<dbReference type="GO" id="GO:0008198">
    <property type="term" value="F:ferrous iron binding"/>
    <property type="evidence" value="ECO:0007669"/>
    <property type="project" value="InterPro"/>
</dbReference>
<evidence type="ECO:0000256" key="1">
    <source>
        <dbReference type="ARBA" id="ARBA00001947"/>
    </source>
</evidence>
<dbReference type="OrthoDB" id="9790889at2"/>
<dbReference type="GO" id="GO:0008270">
    <property type="term" value="F:zinc ion binding"/>
    <property type="evidence" value="ECO:0007669"/>
    <property type="project" value="InterPro"/>
</dbReference>
<evidence type="ECO:0000256" key="4">
    <source>
        <dbReference type="ARBA" id="ARBA00022833"/>
    </source>
</evidence>
<dbReference type="GO" id="GO:0016702">
    <property type="term" value="F:oxidoreductase activity, acting on single donors with incorporation of molecular oxygen, incorporation of two atoms of oxygen"/>
    <property type="evidence" value="ECO:0007669"/>
    <property type="project" value="UniProtKB-ARBA"/>
</dbReference>
<evidence type="ECO:0000313" key="8">
    <source>
        <dbReference type="Proteomes" id="UP000256542"/>
    </source>
</evidence>
<feature type="domain" description="Extradiol ring-cleavage dioxygenase class III enzyme subunit B" evidence="6">
    <location>
        <begin position="6"/>
        <end position="236"/>
    </location>
</feature>
<evidence type="ECO:0000256" key="2">
    <source>
        <dbReference type="ARBA" id="ARBA00007581"/>
    </source>
</evidence>
<dbReference type="PANTHER" id="PTHR30096">
    <property type="entry name" value="4,5-DOPA DIOXYGENASE EXTRADIOL-LIKE PROTEIN"/>
    <property type="match status" value="1"/>
</dbReference>
<dbReference type="AlphaFoldDB" id="A0A3E0DG05"/>
<keyword evidence="8" id="KW-1185">Reference proteome</keyword>
<keyword evidence="7" id="KW-0223">Dioxygenase</keyword>
<organism evidence="7 8">
    <name type="scientific">Marinomonas pollencensis</name>
    <dbReference type="NCBI Taxonomy" id="491954"/>
    <lineage>
        <taxon>Bacteria</taxon>
        <taxon>Pseudomonadati</taxon>
        <taxon>Pseudomonadota</taxon>
        <taxon>Gammaproteobacteria</taxon>
        <taxon>Oceanospirillales</taxon>
        <taxon>Oceanospirillaceae</taxon>
        <taxon>Marinomonas</taxon>
    </lineage>
</organism>
<dbReference type="InterPro" id="IPR014436">
    <property type="entry name" value="Extradiol_dOase_DODA"/>
</dbReference>
<dbReference type="EMBL" id="QUNG01000013">
    <property type="protein sequence ID" value="REG81601.1"/>
    <property type="molecule type" value="Genomic_DNA"/>
</dbReference>
<dbReference type="PIRSF" id="PIRSF006157">
    <property type="entry name" value="Doxgns_DODA"/>
    <property type="match status" value="1"/>
</dbReference>
<comment type="cofactor">
    <cofactor evidence="1">
        <name>Zn(2+)</name>
        <dbReference type="ChEBI" id="CHEBI:29105"/>
    </cofactor>
</comment>
<protein>
    <submittedName>
        <fullName evidence="7">4,5-DOPA dioxygenase extradiol</fullName>
    </submittedName>
</protein>
<keyword evidence="5" id="KW-0560">Oxidoreductase</keyword>
<dbReference type="InterPro" id="IPR004183">
    <property type="entry name" value="Xdiol_dOase_suB"/>
</dbReference>
<dbReference type="SUPFAM" id="SSF53213">
    <property type="entry name" value="LigB-like"/>
    <property type="match status" value="1"/>
</dbReference>
<evidence type="ECO:0000259" key="6">
    <source>
        <dbReference type="Pfam" id="PF02900"/>
    </source>
</evidence>
<dbReference type="CDD" id="cd07363">
    <property type="entry name" value="45_DOPA_Dioxygenase"/>
    <property type="match status" value="1"/>
</dbReference>
<gene>
    <name evidence="7" type="ORF">DFP81_11324</name>
</gene>
<evidence type="ECO:0000256" key="3">
    <source>
        <dbReference type="ARBA" id="ARBA00022723"/>
    </source>
</evidence>
<dbReference type="Proteomes" id="UP000256542">
    <property type="component" value="Unassembled WGS sequence"/>
</dbReference>
<dbReference type="Pfam" id="PF02900">
    <property type="entry name" value="LigB"/>
    <property type="match status" value="1"/>
</dbReference>
<proteinExistence type="inferred from homology"/>
<accession>A0A3E0DG05</accession>